<dbReference type="AlphaFoldDB" id="A0A0V8HCT9"/>
<sequence>MTKNELLTNIETRLKTIYGKEYKEEYLTSFKELLEKWSGHSFEKTAPVSEENVYLITYGDSIYEEGKPTLESLRSFLSEKVKGTVTDVHLLPMFPFTSDDGFSVVDYRQVDSNLGDWTNIEDLSEDYRLMFDFVANHISKSSEWFQGYLNGDEKYQNYFIPKDDSFDASEVVRPRTSPLHHEYEGKDGVKTAWTTFSEDQVDVNFRYFPVLVEMTDILLEYVSKGGTSIRLDAIGFIWKESGTTSIHLPQAHEIIKLWRDVVDFFKPNTQIITETNVPHKENISYFGDGTEEANMVYQFSLPPLVLHSLTTHDGAKLTEWAKTIDTVSDTATYFNFLASHDGIGMRPTEGILTEDEKQMLVEKVKENGGRVSYKANSDGSQSVYELNINYSNALVNKGEDTTEEMEVAKMLAAHSILLSFVGVPAIYYHSLLGSKNYEAGVEESGINRRINREKLELGTILEDLDTDSRRKGIFGGLQNMIAIRQKESAFSPYAGQEVLELGDNVFGLKRMNDDTGEEVTFVVNLDSRKGEVELPEEGTDLMSGKEMSGKVELEPYQFVWIK</sequence>
<dbReference type="Gene3D" id="3.20.20.80">
    <property type="entry name" value="Glycosidases"/>
    <property type="match status" value="1"/>
</dbReference>
<evidence type="ECO:0000259" key="6">
    <source>
        <dbReference type="SMART" id="SM00642"/>
    </source>
</evidence>
<dbReference type="InterPro" id="IPR016377">
    <property type="entry name" value="Sucrose_GGa_phosphorylase-rel"/>
</dbReference>
<evidence type="ECO:0000313" key="7">
    <source>
        <dbReference type="EMBL" id="SCC22942.1"/>
    </source>
</evidence>
<evidence type="ECO:0000313" key="8">
    <source>
        <dbReference type="Proteomes" id="UP000181997"/>
    </source>
</evidence>
<accession>A0A0V8HCT9</accession>
<dbReference type="InterPro" id="IPR033746">
    <property type="entry name" value="GGa_phosphorylase"/>
</dbReference>
<keyword evidence="2 4" id="KW-0328">Glycosyltransferase</keyword>
<dbReference type="RefSeq" id="WP_058299260.1">
    <property type="nucleotide sequence ID" value="NZ_FMAU01000004.1"/>
</dbReference>
<feature type="binding site" evidence="5">
    <location>
        <begin position="340"/>
        <end position="341"/>
    </location>
    <ligand>
        <name>substrate</name>
    </ligand>
</feature>
<dbReference type="EMBL" id="FMAU01000004">
    <property type="protein sequence ID" value="SCC22942.1"/>
    <property type="molecule type" value="Genomic_DNA"/>
</dbReference>
<protein>
    <recommendedName>
        <fullName evidence="4">Sucrose phosphorylase</fullName>
        <ecNumber evidence="4">2.4.1.7</ecNumber>
    </recommendedName>
    <alternativeName>
        <fullName evidence="4">Sucrose glucosyltransferase</fullName>
    </alternativeName>
</protein>
<keyword evidence="8" id="KW-1185">Reference proteome</keyword>
<feature type="binding site" evidence="5">
    <location>
        <position position="137"/>
    </location>
    <ligand>
        <name>substrate</name>
    </ligand>
</feature>
<evidence type="ECO:0000256" key="2">
    <source>
        <dbReference type="ARBA" id="ARBA00022676"/>
    </source>
</evidence>
<dbReference type="Pfam" id="PF08533">
    <property type="entry name" value="Glyco_hydro_42C"/>
    <property type="match status" value="1"/>
</dbReference>
<organism evidence="7 8">
    <name type="scientific">[Bacillus] enclensis</name>
    <dbReference type="NCBI Taxonomy" id="1402860"/>
    <lineage>
        <taxon>Bacteria</taxon>
        <taxon>Bacillati</taxon>
        <taxon>Bacillota</taxon>
        <taxon>Bacilli</taxon>
        <taxon>Bacillales</taxon>
        <taxon>Bacillaceae</taxon>
        <taxon>Rossellomorea</taxon>
    </lineage>
</organism>
<dbReference type="Gene3D" id="2.60.40.1180">
    <property type="entry name" value="Golgi alpha-mannosidase II"/>
    <property type="match status" value="1"/>
</dbReference>
<evidence type="ECO:0000256" key="1">
    <source>
        <dbReference type="ARBA" id="ARBA00008452"/>
    </source>
</evidence>
<reference evidence="8" key="1">
    <citation type="submission" date="2016-08" db="EMBL/GenBank/DDBJ databases">
        <authorList>
            <person name="Varghese N."/>
            <person name="Submissions Spin"/>
        </authorList>
    </citation>
    <scope>NUCLEOTIDE SEQUENCE [LARGE SCALE GENOMIC DNA]</scope>
    <source>
        <strain evidence="8">SGD-1123</strain>
    </source>
</reference>
<dbReference type="PANTHER" id="PTHR38784">
    <property type="entry name" value="SUCROSE PHOSPHORYLASE"/>
    <property type="match status" value="1"/>
</dbReference>
<evidence type="ECO:0000256" key="3">
    <source>
        <dbReference type="ARBA" id="ARBA00022679"/>
    </source>
</evidence>
<comment type="similarity">
    <text evidence="1 4">Belongs to the glycosyl hydrolase 13 family. Sucrose phosphorylase subfamily.</text>
</comment>
<evidence type="ECO:0000256" key="5">
    <source>
        <dbReference type="PIRSR" id="PIRSR003059-2"/>
    </source>
</evidence>
<dbReference type="GO" id="GO:0009018">
    <property type="term" value="F:sucrose phosphorylase activity"/>
    <property type="evidence" value="ECO:0007669"/>
    <property type="project" value="UniProtKB-EC"/>
</dbReference>
<dbReference type="Proteomes" id="UP000181997">
    <property type="component" value="Unassembled WGS sequence"/>
</dbReference>
<dbReference type="InterPro" id="IPR013739">
    <property type="entry name" value="Beta_galactosidase_C"/>
</dbReference>
<keyword evidence="3 4" id="KW-0808">Transferase</keyword>
<dbReference type="SUPFAM" id="SSF51445">
    <property type="entry name" value="(Trans)glycosidases"/>
    <property type="match status" value="1"/>
</dbReference>
<dbReference type="InterPro" id="IPR045857">
    <property type="entry name" value="O16G_dom_2"/>
</dbReference>
<proteinExistence type="inferred from homology"/>
<dbReference type="InterPro" id="IPR006047">
    <property type="entry name" value="GH13_cat_dom"/>
</dbReference>
<evidence type="ECO:0000256" key="4">
    <source>
        <dbReference type="PIRNR" id="PIRNR003059"/>
    </source>
</evidence>
<feature type="binding site" evidence="5">
    <location>
        <position position="99"/>
    </location>
    <ligand>
        <name>substrate</name>
    </ligand>
</feature>
<name>A0A0V8HCT9_9BACI</name>
<comment type="catalytic activity">
    <reaction evidence="4">
        <text>sucrose + phosphate = D-fructose + alpha-D-glucose 1-phosphate</text>
        <dbReference type="Rhea" id="RHEA:24048"/>
        <dbReference type="ChEBI" id="CHEBI:17992"/>
        <dbReference type="ChEBI" id="CHEBI:37721"/>
        <dbReference type="ChEBI" id="CHEBI:43474"/>
        <dbReference type="ChEBI" id="CHEBI:58601"/>
        <dbReference type="EC" id="2.4.1.7"/>
    </reaction>
</comment>
<dbReference type="Pfam" id="PF00128">
    <property type="entry name" value="Alpha-amylase"/>
    <property type="match status" value="1"/>
</dbReference>
<dbReference type="PIRSF" id="PIRSF003059">
    <property type="entry name" value="Sucrose_phosphorylase"/>
    <property type="match status" value="1"/>
</dbReference>
<dbReference type="EC" id="2.4.1.7" evidence="4"/>
<feature type="domain" description="Glycosyl hydrolase family 13 catalytic" evidence="6">
    <location>
        <begin position="52"/>
        <end position="484"/>
    </location>
</feature>
<dbReference type="OrthoDB" id="9805159at2"/>
<feature type="binding site" evidence="5">
    <location>
        <position position="448"/>
    </location>
    <ligand>
        <name>substrate</name>
    </ligand>
</feature>
<dbReference type="InterPro" id="IPR017853">
    <property type="entry name" value="GH"/>
</dbReference>
<dbReference type="GO" id="GO:0004565">
    <property type="term" value="F:beta-galactosidase activity"/>
    <property type="evidence" value="ECO:0007669"/>
    <property type="project" value="InterPro"/>
</dbReference>
<dbReference type="GO" id="GO:0006012">
    <property type="term" value="P:galactose metabolic process"/>
    <property type="evidence" value="ECO:0007669"/>
    <property type="project" value="InterPro"/>
</dbReference>
<gene>
    <name evidence="7" type="ORF">GA0061094_3269</name>
</gene>
<feature type="binding site" evidence="5">
    <location>
        <begin position="230"/>
        <end position="232"/>
    </location>
    <ligand>
        <name>substrate</name>
    </ligand>
</feature>
<dbReference type="Gene3D" id="3.90.400.10">
    <property type="entry name" value="Oligo-1,6-glucosidase, Domain 2"/>
    <property type="match status" value="1"/>
</dbReference>
<dbReference type="SMART" id="SM00642">
    <property type="entry name" value="Aamy"/>
    <property type="match status" value="1"/>
</dbReference>
<dbReference type="InterPro" id="IPR013780">
    <property type="entry name" value="Glyco_hydro_b"/>
</dbReference>
<dbReference type="CDD" id="cd11356">
    <property type="entry name" value="AmyAc_Sucrose_phosphorylase-like_1"/>
    <property type="match status" value="1"/>
</dbReference>
<dbReference type="PANTHER" id="PTHR38784:SF1">
    <property type="entry name" value="SUCROSE PHOSPHORYLASE"/>
    <property type="match status" value="1"/>
</dbReference>